<dbReference type="SMART" id="SM00257">
    <property type="entry name" value="LysM"/>
    <property type="match status" value="1"/>
</dbReference>
<name>A0A1Y5SQ15_9RHOB</name>
<dbReference type="RefSeq" id="WP_110647124.1">
    <property type="nucleotide sequence ID" value="NZ_FWFO01000001.1"/>
</dbReference>
<keyword evidence="2" id="KW-0472">Membrane</keyword>
<dbReference type="PROSITE" id="PS51782">
    <property type="entry name" value="LYSM"/>
    <property type="match status" value="1"/>
</dbReference>
<dbReference type="Gene3D" id="3.10.350.10">
    <property type="entry name" value="LysM domain"/>
    <property type="match status" value="1"/>
</dbReference>
<feature type="region of interest" description="Disordered" evidence="1">
    <location>
        <begin position="46"/>
        <end position="121"/>
    </location>
</feature>
<feature type="compositionally biased region" description="Acidic residues" evidence="1">
    <location>
        <begin position="345"/>
        <end position="355"/>
    </location>
</feature>
<dbReference type="PANTHER" id="PTHR34700">
    <property type="entry name" value="POTASSIUM BINDING PROTEIN KBP"/>
    <property type="match status" value="1"/>
</dbReference>
<evidence type="ECO:0000313" key="5">
    <source>
        <dbReference type="Proteomes" id="UP000193077"/>
    </source>
</evidence>
<reference evidence="4 5" key="1">
    <citation type="submission" date="2017-03" db="EMBL/GenBank/DDBJ databases">
        <authorList>
            <person name="Afonso C.L."/>
            <person name="Miller P.J."/>
            <person name="Scott M.A."/>
            <person name="Spackman E."/>
            <person name="Goraichik I."/>
            <person name="Dimitrov K.M."/>
            <person name="Suarez D.L."/>
            <person name="Swayne D.E."/>
        </authorList>
    </citation>
    <scope>NUCLEOTIDE SEQUENCE [LARGE SCALE GENOMIC DNA]</scope>
    <source>
        <strain evidence="4 5">CECT 7639</strain>
    </source>
</reference>
<feature type="compositionally biased region" description="Low complexity" evidence="1">
    <location>
        <begin position="60"/>
        <end position="79"/>
    </location>
</feature>
<dbReference type="OrthoDB" id="370541at2"/>
<keyword evidence="5" id="KW-1185">Reference proteome</keyword>
<feature type="compositionally biased region" description="Polar residues" evidence="1">
    <location>
        <begin position="286"/>
        <end position="296"/>
    </location>
</feature>
<dbReference type="AlphaFoldDB" id="A0A1Y5SQ15"/>
<keyword evidence="2" id="KW-1133">Transmembrane helix</keyword>
<feature type="region of interest" description="Disordered" evidence="1">
    <location>
        <begin position="234"/>
        <end position="369"/>
    </location>
</feature>
<dbReference type="InterPro" id="IPR052196">
    <property type="entry name" value="Bact_Kbp"/>
</dbReference>
<keyword evidence="2" id="KW-0812">Transmembrane</keyword>
<feature type="compositionally biased region" description="Polar residues" evidence="1">
    <location>
        <begin position="247"/>
        <end position="258"/>
    </location>
</feature>
<evidence type="ECO:0000256" key="1">
    <source>
        <dbReference type="SAM" id="MobiDB-lite"/>
    </source>
</evidence>
<feature type="compositionally biased region" description="Low complexity" evidence="1">
    <location>
        <begin position="334"/>
        <end position="344"/>
    </location>
</feature>
<dbReference type="Proteomes" id="UP000193077">
    <property type="component" value="Unassembled WGS sequence"/>
</dbReference>
<evidence type="ECO:0000256" key="2">
    <source>
        <dbReference type="SAM" id="Phobius"/>
    </source>
</evidence>
<dbReference type="InterPro" id="IPR036779">
    <property type="entry name" value="LysM_dom_sf"/>
</dbReference>
<gene>
    <name evidence="4" type="ORF">TRL7639_02483</name>
</gene>
<organism evidence="4 5">
    <name type="scientific">Falsiruegeria litorea R37</name>
    <dbReference type="NCBI Taxonomy" id="1200284"/>
    <lineage>
        <taxon>Bacteria</taxon>
        <taxon>Pseudomonadati</taxon>
        <taxon>Pseudomonadota</taxon>
        <taxon>Alphaproteobacteria</taxon>
        <taxon>Rhodobacterales</taxon>
        <taxon>Roseobacteraceae</taxon>
        <taxon>Falsiruegeria</taxon>
    </lineage>
</organism>
<dbReference type="InterPro" id="IPR018392">
    <property type="entry name" value="LysM"/>
</dbReference>
<dbReference type="CDD" id="cd00118">
    <property type="entry name" value="LysM"/>
    <property type="match status" value="1"/>
</dbReference>
<dbReference type="Pfam" id="PF01476">
    <property type="entry name" value="LysM"/>
    <property type="match status" value="1"/>
</dbReference>
<protein>
    <submittedName>
        <fullName evidence="4">LysM domain/BON superfamily protein</fullName>
    </submittedName>
</protein>
<feature type="compositionally biased region" description="Low complexity" evidence="1">
    <location>
        <begin position="93"/>
        <end position="119"/>
    </location>
</feature>
<accession>A0A1Y5SQ15</accession>
<feature type="domain" description="LysM" evidence="3">
    <location>
        <begin position="507"/>
        <end position="556"/>
    </location>
</feature>
<sequence>MAASAGAGGLSAFGWVVVAGGVAVAGAAGLYFSGVLTPEPEVEQIAVAEPKPVPEPTKPAEPAQTEAEAPVAEQVADPEPSQPATETVEVKPEPQAAEPESEPVAESNEPQEEAAPATEETVKALPDVAPEPQAAPEPAAPALAAPALDTIRIEPDGSAVLAGKAAPGSTLSVRLDGQEIEHAQVDRSGAFALFLTLPFSDAPRGLSLVAELDGQTAQSDDYLLAALPKPRPVQVAEAEIQADPEPQQESAETTSETPQPDAVAEVTKQDTSAEVEAEPKAEEAQIANTQEAQPEQVTEAEPAVEDTAPQPIQDVEQAENTAEPSEETVEEAAQETTTPVATSEPTDEAEAEPETYETASGADETADETVDDAPRAVAILKSDEAGVELVQAPTSAEPAATAQIALDTIGYSDAGDVQLTGRATQGTLVRVYLDNLAVSDVITDTEGRWRGELDDVSPGIYTLRVDELGPGDVVLSRLETPFKREAPEVLAPKEPASGAAPETVAIRAVTVQKGDTLWAISRERYGDGVLYVKVFEANRDAIRNPDLIYPGQVFNIPE</sequence>
<dbReference type="EMBL" id="FWFO01000001">
    <property type="protein sequence ID" value="SLN45764.1"/>
    <property type="molecule type" value="Genomic_DNA"/>
</dbReference>
<proteinExistence type="predicted"/>
<evidence type="ECO:0000313" key="4">
    <source>
        <dbReference type="EMBL" id="SLN45764.1"/>
    </source>
</evidence>
<evidence type="ECO:0000259" key="3">
    <source>
        <dbReference type="PROSITE" id="PS51782"/>
    </source>
</evidence>
<feature type="compositionally biased region" description="Acidic residues" evidence="1">
    <location>
        <begin position="324"/>
        <end position="333"/>
    </location>
</feature>
<feature type="transmembrane region" description="Helical" evidence="2">
    <location>
        <begin position="12"/>
        <end position="32"/>
    </location>
</feature>
<dbReference type="PANTHER" id="PTHR34700:SF4">
    <property type="entry name" value="PHAGE-LIKE ELEMENT PBSX PROTEIN XKDP"/>
    <property type="match status" value="1"/>
</dbReference>